<dbReference type="GO" id="GO:0005524">
    <property type="term" value="F:ATP binding"/>
    <property type="evidence" value="ECO:0007669"/>
    <property type="project" value="UniProtKB-KW"/>
</dbReference>
<dbReference type="SUPFAM" id="SSF47384">
    <property type="entry name" value="Homodimeric domain of signal transducing histidine kinase"/>
    <property type="match status" value="1"/>
</dbReference>
<keyword evidence="7" id="KW-0812">Transmembrane</keyword>
<protein>
    <recommendedName>
        <fullName evidence="3">histidine kinase</fullName>
        <ecNumber evidence="3">2.7.13.3</ecNumber>
    </recommendedName>
</protein>
<sequence>MASQLKKSIEEERNTEKTKNDLITGVSHDLRTPLTSILGYLELIENDGYKDEVEFRYYTKIAYDKTIKLKKLIDDLFDYTSLHSKGPEFKMTRININGLTQADCGRICANA</sequence>
<dbReference type="AlphaFoldDB" id="A0A6C0QTV6"/>
<evidence type="ECO:0000256" key="3">
    <source>
        <dbReference type="ARBA" id="ARBA00012438"/>
    </source>
</evidence>
<evidence type="ECO:0000256" key="9">
    <source>
        <dbReference type="ARBA" id="ARBA00022777"/>
    </source>
</evidence>
<comment type="catalytic activity">
    <reaction evidence="1">
        <text>ATP + protein L-histidine = ADP + protein N-phospho-L-histidine.</text>
        <dbReference type="EC" id="2.7.13.3"/>
    </reaction>
</comment>
<evidence type="ECO:0000313" key="17">
    <source>
        <dbReference type="Proteomes" id="UP000464330"/>
    </source>
</evidence>
<dbReference type="EMBL" id="CP019717">
    <property type="protein sequence ID" value="QHZ51917.1"/>
    <property type="molecule type" value="Genomic_DNA"/>
</dbReference>
<keyword evidence="11" id="KW-1133">Transmembrane helix</keyword>
<evidence type="ECO:0000256" key="14">
    <source>
        <dbReference type="SAM" id="MobiDB-lite"/>
    </source>
</evidence>
<evidence type="ECO:0000259" key="15">
    <source>
        <dbReference type="SMART" id="SM00388"/>
    </source>
</evidence>
<keyword evidence="9 16" id="KW-0418">Kinase</keyword>
<dbReference type="EC" id="2.7.13.3" evidence="3"/>
<evidence type="ECO:0000256" key="6">
    <source>
        <dbReference type="ARBA" id="ARBA00022679"/>
    </source>
</evidence>
<evidence type="ECO:0000256" key="8">
    <source>
        <dbReference type="ARBA" id="ARBA00022741"/>
    </source>
</evidence>
<keyword evidence="12" id="KW-0902">Two-component regulatory system</keyword>
<keyword evidence="8" id="KW-0547">Nucleotide-binding</keyword>
<evidence type="ECO:0000256" key="4">
    <source>
        <dbReference type="ARBA" id="ARBA00022475"/>
    </source>
</evidence>
<dbReference type="GO" id="GO:0005886">
    <property type="term" value="C:plasma membrane"/>
    <property type="evidence" value="ECO:0007669"/>
    <property type="project" value="UniProtKB-SubCell"/>
</dbReference>
<reference evidence="16 17" key="1">
    <citation type="journal article" date="2020" name="Int. J. Med. Microbiol.">
        <title>Discovery of Paenibacillus larvae ERIC V: Phenotypic and genomic comparison to genotypes ERIC I-IV reveal different inventories of virulence factors which correlate with epidemiological prevalences of American Foulbrood.</title>
        <authorList>
            <person name="Beims H."/>
            <person name="Bunk B."/>
            <person name="Erler S."/>
            <person name="Mohr K.I."/>
            <person name="Sproer C."/>
            <person name="Pradella S."/>
            <person name="Gunther G."/>
            <person name="Rohde M."/>
            <person name="von der Ohe W."/>
            <person name="Steinert M."/>
        </authorList>
    </citation>
    <scope>NUCLEOTIDE SEQUENCE [LARGE SCALE GENOMIC DNA]</scope>
    <source>
        <strain evidence="16">Eric_V</strain>
    </source>
</reference>
<evidence type="ECO:0000256" key="11">
    <source>
        <dbReference type="ARBA" id="ARBA00022989"/>
    </source>
</evidence>
<accession>A0A6C0QTV6</accession>
<keyword evidence="13" id="KW-0472">Membrane</keyword>
<dbReference type="InterPro" id="IPR003661">
    <property type="entry name" value="HisK_dim/P_dom"/>
</dbReference>
<dbReference type="InterPro" id="IPR036097">
    <property type="entry name" value="HisK_dim/P_sf"/>
</dbReference>
<feature type="domain" description="Signal transduction histidine kinase dimerisation/phosphoacceptor" evidence="15">
    <location>
        <begin position="18"/>
        <end position="85"/>
    </location>
</feature>
<dbReference type="SMART" id="SM00388">
    <property type="entry name" value="HisKA"/>
    <property type="match status" value="1"/>
</dbReference>
<evidence type="ECO:0000256" key="10">
    <source>
        <dbReference type="ARBA" id="ARBA00022840"/>
    </source>
</evidence>
<dbReference type="GO" id="GO:0000155">
    <property type="term" value="F:phosphorelay sensor kinase activity"/>
    <property type="evidence" value="ECO:0007669"/>
    <property type="project" value="InterPro"/>
</dbReference>
<evidence type="ECO:0000256" key="13">
    <source>
        <dbReference type="ARBA" id="ARBA00023136"/>
    </source>
</evidence>
<dbReference type="FunFam" id="1.10.287.130:FF:000008">
    <property type="entry name" value="Two-component sensor histidine kinase"/>
    <property type="match status" value="1"/>
</dbReference>
<keyword evidence="5" id="KW-0597">Phosphoprotein</keyword>
<keyword evidence="4" id="KW-1003">Cell membrane</keyword>
<keyword evidence="6" id="KW-0808">Transferase</keyword>
<dbReference type="Pfam" id="PF00512">
    <property type="entry name" value="HisKA"/>
    <property type="match status" value="1"/>
</dbReference>
<dbReference type="CDD" id="cd00082">
    <property type="entry name" value="HisKA"/>
    <property type="match status" value="1"/>
</dbReference>
<dbReference type="InterPro" id="IPR050398">
    <property type="entry name" value="HssS/ArlS-like"/>
</dbReference>
<evidence type="ECO:0000256" key="12">
    <source>
        <dbReference type="ARBA" id="ARBA00023012"/>
    </source>
</evidence>
<feature type="region of interest" description="Disordered" evidence="14">
    <location>
        <begin position="1"/>
        <end position="20"/>
    </location>
</feature>
<gene>
    <name evidence="16" type="ORF">ERICV_02795</name>
</gene>
<dbReference type="PANTHER" id="PTHR45528">
    <property type="entry name" value="SENSOR HISTIDINE KINASE CPXA"/>
    <property type="match status" value="1"/>
</dbReference>
<organism evidence="16 17">
    <name type="scientific">Paenibacillus larvae subsp. larvae</name>
    <dbReference type="NCBI Taxonomy" id="147375"/>
    <lineage>
        <taxon>Bacteria</taxon>
        <taxon>Bacillati</taxon>
        <taxon>Bacillota</taxon>
        <taxon>Bacilli</taxon>
        <taxon>Bacillales</taxon>
        <taxon>Paenibacillaceae</taxon>
        <taxon>Paenibacillus</taxon>
    </lineage>
</organism>
<feature type="compositionally biased region" description="Basic and acidic residues" evidence="14">
    <location>
        <begin position="7"/>
        <end position="20"/>
    </location>
</feature>
<dbReference type="Gene3D" id="1.10.287.130">
    <property type="match status" value="1"/>
</dbReference>
<evidence type="ECO:0000256" key="7">
    <source>
        <dbReference type="ARBA" id="ARBA00022692"/>
    </source>
</evidence>
<evidence type="ECO:0000256" key="1">
    <source>
        <dbReference type="ARBA" id="ARBA00000085"/>
    </source>
</evidence>
<evidence type="ECO:0000313" key="16">
    <source>
        <dbReference type="EMBL" id="QHZ51917.1"/>
    </source>
</evidence>
<keyword evidence="10" id="KW-0067">ATP-binding</keyword>
<dbReference type="PANTHER" id="PTHR45528:SF1">
    <property type="entry name" value="SENSOR HISTIDINE KINASE CPXA"/>
    <property type="match status" value="1"/>
</dbReference>
<dbReference type="Proteomes" id="UP000464330">
    <property type="component" value="Chromosome"/>
</dbReference>
<evidence type="ECO:0000256" key="2">
    <source>
        <dbReference type="ARBA" id="ARBA00004651"/>
    </source>
</evidence>
<proteinExistence type="predicted"/>
<evidence type="ECO:0000256" key="5">
    <source>
        <dbReference type="ARBA" id="ARBA00022553"/>
    </source>
</evidence>
<name>A0A6C0QTV6_9BACL</name>
<dbReference type="RefSeq" id="WP_237089709.1">
    <property type="nucleotide sequence ID" value="NZ_CP019717.1"/>
</dbReference>
<comment type="subcellular location">
    <subcellularLocation>
        <location evidence="2">Cell membrane</location>
        <topology evidence="2">Multi-pass membrane protein</topology>
    </subcellularLocation>
</comment>